<evidence type="ECO:0000256" key="1">
    <source>
        <dbReference type="SAM" id="Coils"/>
    </source>
</evidence>
<keyword evidence="1" id="KW-0175">Coiled coil</keyword>
<dbReference type="Proteomes" id="UP000571128">
    <property type="component" value="Unassembled WGS sequence"/>
</dbReference>
<reference evidence="2 3" key="1">
    <citation type="submission" date="2020-03" db="EMBL/GenBank/DDBJ databases">
        <title>Soil Listeria distribution.</title>
        <authorList>
            <person name="Liao J."/>
            <person name="Wiedmann M."/>
        </authorList>
    </citation>
    <scope>NUCLEOTIDE SEQUENCE [LARGE SCALE GENOMIC DNA]</scope>
    <source>
        <strain evidence="2 3">FSL L7-1645</strain>
    </source>
</reference>
<dbReference type="PANTHER" id="PTHR30121">
    <property type="entry name" value="UNCHARACTERIZED PROTEIN YJGR-RELATED"/>
    <property type="match status" value="1"/>
</dbReference>
<dbReference type="PANTHER" id="PTHR30121:SF6">
    <property type="entry name" value="SLR6007 PROTEIN"/>
    <property type="match status" value="1"/>
</dbReference>
<dbReference type="SUPFAM" id="SSF52540">
    <property type="entry name" value="P-loop containing nucleoside triphosphate hydrolases"/>
    <property type="match status" value="1"/>
</dbReference>
<dbReference type="InterPro" id="IPR027417">
    <property type="entry name" value="P-loop_NTPase"/>
</dbReference>
<dbReference type="RefSeq" id="WP_185363524.1">
    <property type="nucleotide sequence ID" value="NZ_JAARPY010000020.1"/>
</dbReference>
<evidence type="ECO:0008006" key="4">
    <source>
        <dbReference type="Google" id="ProtNLM"/>
    </source>
</evidence>
<dbReference type="AlphaFoldDB" id="A0A841YHY6"/>
<evidence type="ECO:0000313" key="3">
    <source>
        <dbReference type="Proteomes" id="UP000571128"/>
    </source>
</evidence>
<proteinExistence type="predicted"/>
<name>A0A841YHY6_9LIST</name>
<dbReference type="EMBL" id="JAARPY010000020">
    <property type="protein sequence ID" value="MBC1399909.1"/>
    <property type="molecule type" value="Genomic_DNA"/>
</dbReference>
<organism evidence="2 3">
    <name type="scientific">Listeria fleischmannii</name>
    <dbReference type="NCBI Taxonomy" id="1069827"/>
    <lineage>
        <taxon>Bacteria</taxon>
        <taxon>Bacillati</taxon>
        <taxon>Bacillota</taxon>
        <taxon>Bacilli</taxon>
        <taxon>Bacillales</taxon>
        <taxon>Listeriaceae</taxon>
        <taxon>Listeria</taxon>
    </lineage>
</organism>
<evidence type="ECO:0000313" key="2">
    <source>
        <dbReference type="EMBL" id="MBC1399909.1"/>
    </source>
</evidence>
<protein>
    <recommendedName>
        <fullName evidence="4">Type IV secretory pathway, VirB4 components</fullName>
    </recommendedName>
</protein>
<comment type="caution">
    <text evidence="2">The sequence shown here is derived from an EMBL/GenBank/DDBJ whole genome shotgun (WGS) entry which is preliminary data.</text>
</comment>
<accession>A0A841YHY6</accession>
<gene>
    <name evidence="2" type="ORF">HB844_13680</name>
</gene>
<dbReference type="Pfam" id="PF12846">
    <property type="entry name" value="AAA_10"/>
    <property type="match status" value="1"/>
</dbReference>
<dbReference type="Gene3D" id="3.40.50.300">
    <property type="entry name" value="P-loop containing nucleotide triphosphate hydrolases"/>
    <property type="match status" value="2"/>
</dbReference>
<feature type="coiled-coil region" evidence="1">
    <location>
        <begin position="338"/>
        <end position="365"/>
    </location>
</feature>
<sequence length="894" mass="102093">MSKAFLDFPVWHIEDNLIFSKDGRVTAYFAVPGFNYEFLSDEEKFMPFMNQLQFFQAQGHDIHEVGNPQSSNILSIMEETRAMMREKAALYTYPLHENGDTFIQYQAKALVEEDKLLEKREYRNYIGIQLLKEKNRYQKGNRGTQLLSGIRQFMKGLNAPINQAIGLDLPDLLRFEIEAYQEQAKQVGEKLKRAFSATQNGQSFGATVRAISLPETLYMIESRYSATPNFKDIQPRNDFETGESKSVLLRGEEVEAVTPNESGYRSLQQTFIEEIDAQTLRLTRDVEGKAESLYVRCFVLTKFTHDENEFPGNEWLYQLQKGLAFPFLYSGRLHFKPNENVMKQLSNKKLDYEDQKEQAAKANTQVDLSTADKEKGVILLEKYFEKTAYPTYDCSLVFRIQALSLEELQNRSETFQEETRKMGLEVFAPFGEQPHLFMEMIPGGKQQNQDYQIEVDPRMIAGMMFGAASGIGDDRGIYLGETLQGKPVFIYPELASKAFDSVTSMVNSISAMIAGSTGFGKSVLQNLLVYLSVLTGSVGLVIDPKNDRKKWKEGLPYIPKEYINYLELNHSEAYRGVLDPFRTSVDVETGQSVATDIFAYLTGAKMGEKKYNFLMHAFSYAARQEEPCVSHALSFLDDVCEKALQAREQKKDLGKYEGLTITQDRLEDLIDLQDTLQSFMKQPFTKLLMGQVGDQNNSLNMDYPLQVVAIEQLHLPKNEKDPDDYTAAEKISTALLTSLTAYAQQFMMHGDRTRHKIIISDEADITDKNDKGRELNNTIVRRGRYFTTSLIKGAQNASDQENDVNNMGMKFCFHLNKTEEASQMLHFMGLPITQMNMRRLTSLERGVCLFQDIYGRVDTLRVNPVFDEVLAAFDTSTASVEERKREKERSAHYI</sequence>
<dbReference type="InterPro" id="IPR051162">
    <property type="entry name" value="T4SS_component"/>
</dbReference>